<name>A0A447IGQ9_9HYPH</name>
<evidence type="ECO:0000313" key="3">
    <source>
        <dbReference type="Proteomes" id="UP000268844"/>
    </source>
</evidence>
<dbReference type="Proteomes" id="UP000268844">
    <property type="component" value="Unassembled WGS sequence"/>
</dbReference>
<accession>A0A447IGQ9</accession>
<gene>
    <name evidence="2" type="ORF">DEVEQU_03829</name>
</gene>
<organism evidence="2 3">
    <name type="scientific">Devosia equisanguinis</name>
    <dbReference type="NCBI Taxonomy" id="2490941"/>
    <lineage>
        <taxon>Bacteria</taxon>
        <taxon>Pseudomonadati</taxon>
        <taxon>Pseudomonadota</taxon>
        <taxon>Alphaproteobacteria</taxon>
        <taxon>Hyphomicrobiales</taxon>
        <taxon>Devosiaceae</taxon>
        <taxon>Devosia</taxon>
    </lineage>
</organism>
<reference evidence="2 3" key="1">
    <citation type="submission" date="2018-12" db="EMBL/GenBank/DDBJ databases">
        <authorList>
            <person name="Criscuolo A."/>
        </authorList>
    </citation>
    <scope>NUCLEOTIDE SEQUENCE [LARGE SCALE GENOMIC DNA]</scope>
    <source>
        <strain evidence="2">ACIP1116281</strain>
    </source>
</reference>
<evidence type="ECO:0000313" key="2">
    <source>
        <dbReference type="EMBL" id="VDS06665.1"/>
    </source>
</evidence>
<proteinExistence type="predicted"/>
<protein>
    <submittedName>
        <fullName evidence="2">Uncharacterized protein</fullName>
    </submittedName>
</protein>
<keyword evidence="3" id="KW-1185">Reference proteome</keyword>
<feature type="region of interest" description="Disordered" evidence="1">
    <location>
        <begin position="1"/>
        <end position="60"/>
    </location>
</feature>
<dbReference type="AlphaFoldDB" id="A0A447IGQ9"/>
<evidence type="ECO:0000256" key="1">
    <source>
        <dbReference type="SAM" id="MobiDB-lite"/>
    </source>
</evidence>
<sequence length="60" mass="6537">MEAGLGKLLQLTGRARPATTGNKPPGDAQILIFTGVRYERGITPPPNNRLDPSRPKRKRG</sequence>
<dbReference type="EMBL" id="UZWD01000062">
    <property type="protein sequence ID" value="VDS06665.1"/>
    <property type="molecule type" value="Genomic_DNA"/>
</dbReference>